<dbReference type="Proteomes" id="UP000179233">
    <property type="component" value="Unassembled WGS sequence"/>
</dbReference>
<feature type="transmembrane region" description="Helical" evidence="2">
    <location>
        <begin position="26"/>
        <end position="42"/>
    </location>
</feature>
<dbReference type="InterPro" id="IPR008969">
    <property type="entry name" value="CarboxyPept-like_regulatory"/>
</dbReference>
<name>A0A1G1VUK8_9BACT</name>
<comment type="caution">
    <text evidence="3">The sequence shown here is derived from an EMBL/GenBank/DDBJ whole genome shotgun (WGS) entry which is preliminary data.</text>
</comment>
<dbReference type="EMBL" id="MHCJ01000001">
    <property type="protein sequence ID" value="OGY19062.1"/>
    <property type="molecule type" value="Genomic_DNA"/>
</dbReference>
<evidence type="ECO:0000313" key="4">
    <source>
        <dbReference type="Proteomes" id="UP000179233"/>
    </source>
</evidence>
<keyword evidence="2" id="KW-0812">Transmembrane</keyword>
<sequence length="367" mass="41080">MEQHPVPQQISAYHFRLVGDMTIKQFVELAGGIVVGWVIYSLPVHAILRWPLVIFSVFVGIALAFLPFEERPLDRWFFAFIKAIYSPTQLLWRKAPIVPAFFEEIQVSAPSAAEERSGADKTRLQEYLETLPAQGPMTNIDKKELHFVSDIMKLYLEVQPTTIQAVRPARPILEEERVPKVAVRKLKTPPLDPRAIMRGEIIMPKRTSGKPRKIQIPKFEPIEVDKFAGVLPTPPSPISPQETPALDLGGISPAATIRPKQPQRPSVQASVRPDLPIPTPPTEPNVLVGMVVDREGNILDNTIVTIRTKEGNIARAQKTNKIGQFFIITPLENGTYAVEVEREGFTFDIIKIELIGKPVPPIDIRAK</sequence>
<evidence type="ECO:0000256" key="2">
    <source>
        <dbReference type="SAM" id="Phobius"/>
    </source>
</evidence>
<reference evidence="3 4" key="1">
    <citation type="journal article" date="2016" name="Nat. Commun.">
        <title>Thousands of microbial genomes shed light on interconnected biogeochemical processes in an aquifer system.</title>
        <authorList>
            <person name="Anantharaman K."/>
            <person name="Brown C.T."/>
            <person name="Hug L.A."/>
            <person name="Sharon I."/>
            <person name="Castelle C.J."/>
            <person name="Probst A.J."/>
            <person name="Thomas B.C."/>
            <person name="Singh A."/>
            <person name="Wilkins M.J."/>
            <person name="Karaoz U."/>
            <person name="Brodie E.L."/>
            <person name="Williams K.H."/>
            <person name="Hubbard S.S."/>
            <person name="Banfield J.F."/>
        </authorList>
    </citation>
    <scope>NUCLEOTIDE SEQUENCE [LARGE SCALE GENOMIC DNA]</scope>
</reference>
<dbReference type="SUPFAM" id="SSF49464">
    <property type="entry name" value="Carboxypeptidase regulatory domain-like"/>
    <property type="match status" value="1"/>
</dbReference>
<protein>
    <submittedName>
        <fullName evidence="3">Uncharacterized protein</fullName>
    </submittedName>
</protein>
<organism evidence="3 4">
    <name type="scientific">Candidatus Chisholmbacteria bacterium RIFCSPHIGHO2_01_FULL_52_32</name>
    <dbReference type="NCBI Taxonomy" id="1797591"/>
    <lineage>
        <taxon>Bacteria</taxon>
        <taxon>Candidatus Chisholmiibacteriota</taxon>
    </lineage>
</organism>
<feature type="region of interest" description="Disordered" evidence="1">
    <location>
        <begin position="253"/>
        <end position="282"/>
    </location>
</feature>
<dbReference type="Pfam" id="PF12666">
    <property type="entry name" value="PrgI"/>
    <property type="match status" value="1"/>
</dbReference>
<evidence type="ECO:0000313" key="3">
    <source>
        <dbReference type="EMBL" id="OGY19062.1"/>
    </source>
</evidence>
<dbReference type="AlphaFoldDB" id="A0A1G1VUK8"/>
<keyword evidence="2" id="KW-1133">Transmembrane helix</keyword>
<dbReference type="Gene3D" id="2.60.40.1120">
    <property type="entry name" value="Carboxypeptidase-like, regulatory domain"/>
    <property type="match status" value="1"/>
</dbReference>
<evidence type="ECO:0000256" key="1">
    <source>
        <dbReference type="SAM" id="MobiDB-lite"/>
    </source>
</evidence>
<dbReference type="InterPro" id="IPR024414">
    <property type="entry name" value="Uncharacterised_PrgI"/>
</dbReference>
<feature type="transmembrane region" description="Helical" evidence="2">
    <location>
        <begin position="48"/>
        <end position="68"/>
    </location>
</feature>
<proteinExistence type="predicted"/>
<accession>A0A1G1VUK8</accession>
<keyword evidence="2" id="KW-0472">Membrane</keyword>
<gene>
    <name evidence="3" type="ORF">A2786_06010</name>
</gene>